<dbReference type="PANTHER" id="PTHR33514">
    <property type="entry name" value="PROTEIN ABCI12, CHLOROPLASTIC"/>
    <property type="match status" value="1"/>
</dbReference>
<dbReference type="Pfam" id="PF02361">
    <property type="entry name" value="CbiQ"/>
    <property type="match status" value="1"/>
</dbReference>
<sequence>MPTIDIQYFKEDSFVHRLHPFTKVLFEIAVLVIAAAFNEPLFLAVVILAIIGVASLAKIPVRKFRYMWVLAYIVLFMVITQGVWFTSFGDFGDIDVEFEWRTLFHLWPAWAPGGPRIPVILEGANYGFSLGLRVVAISLAFPILVLTTHPSDLTRFLSQIRIGSWRIPYNVIFVFTTAFRYIPTVSREFDQTLDAQRSRGVNFGGYNPIRQIRVVMTLFVPVLTSSLLSAHDLTLALETRAFGAPTERTFIHEVHWRRADWGVCALLIIIAIGCLILANSYGLGVLPYTPQRNI</sequence>
<gene>
    <name evidence="6" type="ORF">F4Y42_03300</name>
</gene>
<feature type="transmembrane region" description="Helical" evidence="5">
    <location>
        <begin position="66"/>
        <end position="85"/>
    </location>
</feature>
<dbReference type="EMBL" id="VXRG01000034">
    <property type="protein sequence ID" value="MXY92455.1"/>
    <property type="molecule type" value="Genomic_DNA"/>
</dbReference>
<dbReference type="CDD" id="cd16914">
    <property type="entry name" value="EcfT"/>
    <property type="match status" value="1"/>
</dbReference>
<dbReference type="InterPro" id="IPR003339">
    <property type="entry name" value="ABC/ECF_trnsptr_transmembrane"/>
</dbReference>
<feature type="transmembrane region" description="Helical" evidence="5">
    <location>
        <begin position="126"/>
        <end position="146"/>
    </location>
</feature>
<evidence type="ECO:0000256" key="4">
    <source>
        <dbReference type="ARBA" id="ARBA00023136"/>
    </source>
</evidence>
<organism evidence="6">
    <name type="scientific">Caldilineaceae bacterium SB0664_bin_27</name>
    <dbReference type="NCBI Taxonomy" id="2605260"/>
    <lineage>
        <taxon>Bacteria</taxon>
        <taxon>Bacillati</taxon>
        <taxon>Chloroflexota</taxon>
        <taxon>Caldilineae</taxon>
        <taxon>Caldilineales</taxon>
        <taxon>Caldilineaceae</taxon>
    </lineage>
</organism>
<evidence type="ECO:0000256" key="2">
    <source>
        <dbReference type="ARBA" id="ARBA00022692"/>
    </source>
</evidence>
<comment type="caution">
    <text evidence="6">The sequence shown here is derived from an EMBL/GenBank/DDBJ whole genome shotgun (WGS) entry which is preliminary data.</text>
</comment>
<evidence type="ECO:0000256" key="5">
    <source>
        <dbReference type="SAM" id="Phobius"/>
    </source>
</evidence>
<keyword evidence="3 5" id="KW-1133">Transmembrane helix</keyword>
<dbReference type="AlphaFoldDB" id="A0A6B0YQM9"/>
<evidence type="ECO:0000313" key="6">
    <source>
        <dbReference type="EMBL" id="MXY92455.1"/>
    </source>
</evidence>
<evidence type="ECO:0000256" key="3">
    <source>
        <dbReference type="ARBA" id="ARBA00022989"/>
    </source>
</evidence>
<feature type="transmembrane region" description="Helical" evidence="5">
    <location>
        <begin position="258"/>
        <end position="278"/>
    </location>
</feature>
<proteinExistence type="predicted"/>
<dbReference type="PANTHER" id="PTHR33514:SF13">
    <property type="entry name" value="PROTEIN ABCI12, CHLOROPLASTIC"/>
    <property type="match status" value="1"/>
</dbReference>
<dbReference type="GO" id="GO:0005886">
    <property type="term" value="C:plasma membrane"/>
    <property type="evidence" value="ECO:0007669"/>
    <property type="project" value="UniProtKB-ARBA"/>
</dbReference>
<reference evidence="6" key="1">
    <citation type="submission" date="2019-09" db="EMBL/GenBank/DDBJ databases">
        <title>Characterisation of the sponge microbiome using genome-centric metagenomics.</title>
        <authorList>
            <person name="Engelberts J.P."/>
            <person name="Robbins S.J."/>
            <person name="De Goeij J.M."/>
            <person name="Aranda M."/>
            <person name="Bell S.C."/>
            <person name="Webster N.S."/>
        </authorList>
    </citation>
    <scope>NUCLEOTIDE SEQUENCE</scope>
    <source>
        <strain evidence="6">SB0664_bin_27</strain>
    </source>
</reference>
<feature type="transmembrane region" description="Helical" evidence="5">
    <location>
        <begin position="28"/>
        <end position="54"/>
    </location>
</feature>
<name>A0A6B0YQM9_9CHLR</name>
<evidence type="ECO:0000256" key="1">
    <source>
        <dbReference type="ARBA" id="ARBA00004141"/>
    </source>
</evidence>
<protein>
    <submittedName>
        <fullName evidence="6">Energy-coupling factor transporter transmembrane protein EcfT</fullName>
    </submittedName>
</protein>
<accession>A0A6B0YQM9</accession>
<keyword evidence="4 5" id="KW-0472">Membrane</keyword>
<keyword evidence="2 5" id="KW-0812">Transmembrane</keyword>
<comment type="subcellular location">
    <subcellularLocation>
        <location evidence="1">Membrane</location>
        <topology evidence="1">Multi-pass membrane protein</topology>
    </subcellularLocation>
</comment>